<sequence>MKRIYGSQHEAGVTKRCPFHSTVPVQNPQKPPKIFDHEPDKRLLERNGAEPSRIHRCRVPFSSHAHCKTCHFPSIWANFPATTSKTSHECSSTFRAQKILPHRNHQSTPWLSTLINESKCGSKETLLKPPGIRVKTEDGENNARTFERCLRTGGRAGNVSKLDDLAYLTGEK</sequence>
<proteinExistence type="predicted"/>
<dbReference type="EMBL" id="ATLV01023523">
    <property type="status" value="NOT_ANNOTATED_CDS"/>
    <property type="molecule type" value="Genomic_DNA"/>
</dbReference>
<reference evidence="1 3" key="1">
    <citation type="journal article" date="2014" name="BMC Genomics">
        <title>Genome sequence of Anopheles sinensis provides insight into genetics basis of mosquito competence for malaria parasites.</title>
        <authorList>
            <person name="Zhou D."/>
            <person name="Zhang D."/>
            <person name="Ding G."/>
            <person name="Shi L."/>
            <person name="Hou Q."/>
            <person name="Ye Y."/>
            <person name="Xu Y."/>
            <person name="Zhou H."/>
            <person name="Xiong C."/>
            <person name="Li S."/>
            <person name="Yu J."/>
            <person name="Hong S."/>
            <person name="Yu X."/>
            <person name="Zou P."/>
            <person name="Chen C."/>
            <person name="Chang X."/>
            <person name="Wang W."/>
            <person name="Lv Y."/>
            <person name="Sun Y."/>
            <person name="Ma L."/>
            <person name="Shen B."/>
            <person name="Zhu C."/>
        </authorList>
    </citation>
    <scope>NUCLEOTIDE SEQUENCE [LARGE SCALE GENOMIC DNA]</scope>
</reference>
<name>A0A084WGC7_ANOSI</name>
<keyword evidence="3" id="KW-1185">Reference proteome</keyword>
<evidence type="ECO:0000313" key="2">
    <source>
        <dbReference type="EnsemblMetazoa" id="ASIC017383-PA"/>
    </source>
</evidence>
<evidence type="ECO:0000313" key="3">
    <source>
        <dbReference type="Proteomes" id="UP000030765"/>
    </source>
</evidence>
<reference evidence="2" key="2">
    <citation type="submission" date="2020-05" db="UniProtKB">
        <authorList>
            <consortium name="EnsemblMetazoa"/>
        </authorList>
    </citation>
    <scope>IDENTIFICATION</scope>
</reference>
<organism evidence="1">
    <name type="scientific">Anopheles sinensis</name>
    <name type="common">Mosquito</name>
    <dbReference type="NCBI Taxonomy" id="74873"/>
    <lineage>
        <taxon>Eukaryota</taxon>
        <taxon>Metazoa</taxon>
        <taxon>Ecdysozoa</taxon>
        <taxon>Arthropoda</taxon>
        <taxon>Hexapoda</taxon>
        <taxon>Insecta</taxon>
        <taxon>Pterygota</taxon>
        <taxon>Neoptera</taxon>
        <taxon>Endopterygota</taxon>
        <taxon>Diptera</taxon>
        <taxon>Nematocera</taxon>
        <taxon>Culicoidea</taxon>
        <taxon>Culicidae</taxon>
        <taxon>Anophelinae</taxon>
        <taxon>Anopheles</taxon>
    </lineage>
</organism>
<dbReference type="VEuPathDB" id="VectorBase:ASIC017383"/>
<evidence type="ECO:0000313" key="1">
    <source>
        <dbReference type="EMBL" id="KFB49271.1"/>
    </source>
</evidence>
<gene>
    <name evidence="1" type="ORF">ZHAS_00017383</name>
</gene>
<dbReference type="AlphaFoldDB" id="A0A084WGC7"/>
<dbReference type="Proteomes" id="UP000030765">
    <property type="component" value="Unassembled WGS sequence"/>
</dbReference>
<dbReference type="EMBL" id="KE525344">
    <property type="protein sequence ID" value="KFB49271.1"/>
    <property type="molecule type" value="Genomic_DNA"/>
</dbReference>
<protein>
    <submittedName>
        <fullName evidence="1 2">Plant-specific GATA-type zinc finger transcription factor family protein isoform 2</fullName>
    </submittedName>
</protein>
<dbReference type="EnsemblMetazoa" id="ASIC017383-RA">
    <property type="protein sequence ID" value="ASIC017383-PA"/>
    <property type="gene ID" value="ASIC017383"/>
</dbReference>
<accession>A0A084WGC7</accession>